<sequence length="154" mass="16812">MSSAFEQLGTEALGFNSEVVAEVKEFTLLPAGVYPFVITNVEKGYTDVATAKIPANTPKAVITLEADGGDQGKNKVTERLYWIPSMMWKVSNVFIATGLAKPGEKFMANPDLLIGKTGQFELSHRLYEKNDGTQGTANEIKKFIQPKDDSFGGF</sequence>
<reference evidence="1" key="1">
    <citation type="journal article" date="2021" name="Proc. Natl. Acad. Sci. U.S.A.">
        <title>A Catalog of Tens of Thousands of Viruses from Human Metagenomes Reveals Hidden Associations with Chronic Diseases.</title>
        <authorList>
            <person name="Tisza M.J."/>
            <person name="Buck C.B."/>
        </authorList>
    </citation>
    <scope>NUCLEOTIDE SEQUENCE</scope>
    <source>
        <strain evidence="1">Ct7bD4</strain>
    </source>
</reference>
<evidence type="ECO:0008006" key="2">
    <source>
        <dbReference type="Google" id="ProtNLM"/>
    </source>
</evidence>
<proteinExistence type="predicted"/>
<accession>A0A8S5NI45</accession>
<name>A0A8S5NI45_9CAUD</name>
<dbReference type="EMBL" id="BK015172">
    <property type="protein sequence ID" value="DAD94044.1"/>
    <property type="molecule type" value="Genomic_DNA"/>
</dbReference>
<evidence type="ECO:0000313" key="1">
    <source>
        <dbReference type="EMBL" id="DAD94044.1"/>
    </source>
</evidence>
<protein>
    <recommendedName>
        <fullName evidence="2">DUF669 domain-containing protein</fullName>
    </recommendedName>
</protein>
<organism evidence="1">
    <name type="scientific">Myoviridae sp. ct7bD4</name>
    <dbReference type="NCBI Taxonomy" id="2826618"/>
    <lineage>
        <taxon>Viruses</taxon>
        <taxon>Duplodnaviria</taxon>
        <taxon>Heunggongvirae</taxon>
        <taxon>Uroviricota</taxon>
        <taxon>Caudoviricetes</taxon>
    </lineage>
</organism>